<evidence type="ECO:0000256" key="1">
    <source>
        <dbReference type="SAM" id="Phobius"/>
    </source>
</evidence>
<accession>A0ABU8EX56</accession>
<keyword evidence="1" id="KW-1133">Transmembrane helix</keyword>
<dbReference type="RefSeq" id="WP_336436520.1">
    <property type="nucleotide sequence ID" value="NZ_JBAWKS010000002.1"/>
</dbReference>
<keyword evidence="1" id="KW-0812">Transmembrane</keyword>
<name>A0ABU8EX56_9GAMM</name>
<sequence>MEALSAVDLPGSILALGIVFWLAGGSKWLSEKTRELKLENDRKEKELNRL</sequence>
<comment type="caution">
    <text evidence="2">The sequence shown here is derived from an EMBL/GenBank/DDBJ whole genome shotgun (WGS) entry which is preliminary data.</text>
</comment>
<keyword evidence="3" id="KW-1185">Reference proteome</keyword>
<feature type="transmembrane region" description="Helical" evidence="1">
    <location>
        <begin position="12"/>
        <end position="29"/>
    </location>
</feature>
<reference evidence="2 3" key="1">
    <citation type="submission" date="2023-12" db="EMBL/GenBank/DDBJ databases">
        <title>Friends and Foes: Symbiotic and Algicidal bacterial influence on Karenia brevis blooms.</title>
        <authorList>
            <person name="Fei C."/>
            <person name="Mohamed A.R."/>
            <person name="Booker A."/>
            <person name="Arshad M."/>
            <person name="Klass S."/>
            <person name="Ahn S."/>
            <person name="Gilbert P.M."/>
            <person name="Heil C.A."/>
            <person name="Martinez J.M."/>
            <person name="Amin S.A."/>
        </authorList>
    </citation>
    <scope>NUCLEOTIDE SEQUENCE [LARGE SCALE GENOMIC DNA]</scope>
    <source>
        <strain evidence="2 3">CE15</strain>
    </source>
</reference>
<proteinExistence type="predicted"/>
<gene>
    <name evidence="2" type="ORF">WAE96_17915</name>
</gene>
<organism evidence="2 3">
    <name type="scientific">Pseudoalteromonas spongiae</name>
    <dbReference type="NCBI Taxonomy" id="298657"/>
    <lineage>
        <taxon>Bacteria</taxon>
        <taxon>Pseudomonadati</taxon>
        <taxon>Pseudomonadota</taxon>
        <taxon>Gammaproteobacteria</taxon>
        <taxon>Alteromonadales</taxon>
        <taxon>Pseudoalteromonadaceae</taxon>
        <taxon>Pseudoalteromonas</taxon>
    </lineage>
</organism>
<dbReference type="EMBL" id="JBAWKS010000002">
    <property type="protein sequence ID" value="MEI4551557.1"/>
    <property type="molecule type" value="Genomic_DNA"/>
</dbReference>
<dbReference type="Proteomes" id="UP001382455">
    <property type="component" value="Unassembled WGS sequence"/>
</dbReference>
<evidence type="ECO:0000313" key="3">
    <source>
        <dbReference type="Proteomes" id="UP001382455"/>
    </source>
</evidence>
<keyword evidence="1" id="KW-0472">Membrane</keyword>
<protein>
    <submittedName>
        <fullName evidence="2">Uncharacterized protein</fullName>
    </submittedName>
</protein>
<evidence type="ECO:0000313" key="2">
    <source>
        <dbReference type="EMBL" id="MEI4551557.1"/>
    </source>
</evidence>